<dbReference type="PANTHER" id="PTHR42756:SF1">
    <property type="entry name" value="TRANSCRIPTIONAL REPRESSOR OF EMRAB OPERON"/>
    <property type="match status" value="1"/>
</dbReference>
<dbReference type="GO" id="GO:0003700">
    <property type="term" value="F:DNA-binding transcription factor activity"/>
    <property type="evidence" value="ECO:0007669"/>
    <property type="project" value="InterPro"/>
</dbReference>
<evidence type="ECO:0000256" key="2">
    <source>
        <dbReference type="ARBA" id="ARBA00023125"/>
    </source>
</evidence>
<proteinExistence type="predicted"/>
<evidence type="ECO:0000313" key="6">
    <source>
        <dbReference type="EMBL" id="SHK83966.1"/>
    </source>
</evidence>
<evidence type="ECO:0000313" key="7">
    <source>
        <dbReference type="Proteomes" id="UP000184386"/>
    </source>
</evidence>
<name>A0A1M6VRX5_9FIRM</name>
<dbReference type="STRING" id="1121322.SAMN02745136_03474"/>
<dbReference type="SMART" id="SM00347">
    <property type="entry name" value="HTH_MARR"/>
    <property type="match status" value="1"/>
</dbReference>
<feature type="domain" description="HTH marR-type" evidence="5">
    <location>
        <begin position="2"/>
        <end position="146"/>
    </location>
</feature>
<feature type="compositionally biased region" description="Polar residues" evidence="4">
    <location>
        <begin position="161"/>
        <end position="174"/>
    </location>
</feature>
<evidence type="ECO:0000256" key="3">
    <source>
        <dbReference type="ARBA" id="ARBA00023163"/>
    </source>
</evidence>
<feature type="region of interest" description="Disordered" evidence="4">
    <location>
        <begin position="161"/>
        <end position="183"/>
    </location>
</feature>
<dbReference type="InterPro" id="IPR036388">
    <property type="entry name" value="WH-like_DNA-bd_sf"/>
</dbReference>
<reference evidence="6 7" key="1">
    <citation type="submission" date="2016-11" db="EMBL/GenBank/DDBJ databases">
        <authorList>
            <person name="Jaros S."/>
            <person name="Januszkiewicz K."/>
            <person name="Wedrychowicz H."/>
        </authorList>
    </citation>
    <scope>NUCLEOTIDE SEQUENCE [LARGE SCALE GENOMIC DNA]</scope>
    <source>
        <strain evidence="6 7">DSM 15929</strain>
    </source>
</reference>
<gene>
    <name evidence="6" type="ORF">SAMN02745136_03474</name>
</gene>
<dbReference type="OrthoDB" id="3232829at2"/>
<dbReference type="SUPFAM" id="SSF46785">
    <property type="entry name" value="Winged helix' DNA-binding domain"/>
    <property type="match status" value="1"/>
</dbReference>
<evidence type="ECO:0000256" key="4">
    <source>
        <dbReference type="SAM" id="MobiDB-lite"/>
    </source>
</evidence>
<dbReference type="Proteomes" id="UP000184386">
    <property type="component" value="Unassembled WGS sequence"/>
</dbReference>
<dbReference type="Gene3D" id="1.10.10.10">
    <property type="entry name" value="Winged helix-like DNA-binding domain superfamily/Winged helix DNA-binding domain"/>
    <property type="match status" value="1"/>
</dbReference>
<dbReference type="GO" id="GO:0003677">
    <property type="term" value="F:DNA binding"/>
    <property type="evidence" value="ECO:0007669"/>
    <property type="project" value="UniProtKB-KW"/>
</dbReference>
<dbReference type="RefSeq" id="WP_073278115.1">
    <property type="nucleotide sequence ID" value="NZ_FRAC01000018.1"/>
</dbReference>
<dbReference type="AlphaFoldDB" id="A0A1M6VRX5"/>
<keyword evidence="3" id="KW-0804">Transcription</keyword>
<dbReference type="InterPro" id="IPR036390">
    <property type="entry name" value="WH_DNA-bd_sf"/>
</dbReference>
<dbReference type="Pfam" id="PF12802">
    <property type="entry name" value="MarR_2"/>
    <property type="match status" value="1"/>
</dbReference>
<organism evidence="6 7">
    <name type="scientific">Anaerocolumna jejuensis DSM 15929</name>
    <dbReference type="NCBI Taxonomy" id="1121322"/>
    <lineage>
        <taxon>Bacteria</taxon>
        <taxon>Bacillati</taxon>
        <taxon>Bacillota</taxon>
        <taxon>Clostridia</taxon>
        <taxon>Lachnospirales</taxon>
        <taxon>Lachnospiraceae</taxon>
        <taxon>Anaerocolumna</taxon>
    </lineage>
</organism>
<keyword evidence="2 6" id="KW-0238">DNA-binding</keyword>
<keyword evidence="7" id="KW-1185">Reference proteome</keyword>
<sequence>MRDEIKESIRQYYEVYFEISAVYEKLAKMHGLTSASLFVLQEIYENQGQCTQRLICDRLLYPKQTVNTILDSFEKKGYILKQVADFDKRNKYIQLTESGIKYADSILADMLYLEEESFFNMEEEERNSMINGERAFLNQLTQIMHSLELMKSSGIQTSGILKGGQTNLTTTNPGTAGLRRNSE</sequence>
<dbReference type="PANTHER" id="PTHR42756">
    <property type="entry name" value="TRANSCRIPTIONAL REGULATOR, MARR"/>
    <property type="match status" value="1"/>
</dbReference>
<evidence type="ECO:0000256" key="1">
    <source>
        <dbReference type="ARBA" id="ARBA00023015"/>
    </source>
</evidence>
<protein>
    <submittedName>
        <fullName evidence="6">DNA-binding transcriptional regulator, MarR family</fullName>
    </submittedName>
</protein>
<evidence type="ECO:0000259" key="5">
    <source>
        <dbReference type="PROSITE" id="PS50995"/>
    </source>
</evidence>
<keyword evidence="1" id="KW-0805">Transcription regulation</keyword>
<dbReference type="InterPro" id="IPR000835">
    <property type="entry name" value="HTH_MarR-typ"/>
</dbReference>
<accession>A0A1M6VRX5</accession>
<dbReference type="PROSITE" id="PS50995">
    <property type="entry name" value="HTH_MARR_2"/>
    <property type="match status" value="1"/>
</dbReference>
<dbReference type="EMBL" id="FRAC01000018">
    <property type="protein sequence ID" value="SHK83966.1"/>
    <property type="molecule type" value="Genomic_DNA"/>
</dbReference>